<proteinExistence type="predicted"/>
<protein>
    <submittedName>
        <fullName evidence="1">Uncharacterized protein</fullName>
    </submittedName>
</protein>
<keyword evidence="2" id="KW-1185">Reference proteome</keyword>
<sequence length="31" mass="3452">MEIAGLFHPFYAFGGGMILWEQALKGRSNLP</sequence>
<organism evidence="1 2">
    <name type="scientific">Caldibacillus debilis GB1</name>
    <dbReference type="NCBI Taxonomy" id="1339248"/>
    <lineage>
        <taxon>Bacteria</taxon>
        <taxon>Bacillati</taxon>
        <taxon>Bacillota</taxon>
        <taxon>Bacilli</taxon>
        <taxon>Bacillales</taxon>
        <taxon>Bacillaceae</taxon>
        <taxon>Caldibacillus</taxon>
    </lineage>
</organism>
<dbReference type="AlphaFoldDB" id="A0A420VJT2"/>
<dbReference type="Proteomes" id="UP000286235">
    <property type="component" value="Unassembled WGS sequence"/>
</dbReference>
<reference evidence="1 2" key="1">
    <citation type="submission" date="2013-12" db="EMBL/GenBank/DDBJ databases">
        <title>Genome and proteome characterization of Caldibacillus debilis GB1 derived from a cellulolytic aero-tolerant co-culture.</title>
        <authorList>
            <person name="Wushke S.T."/>
            <person name="Zhang X."/>
            <person name="Fristensky B."/>
            <person name="Wilkins J.A."/>
            <person name="Levin D.B."/>
            <person name="Sparling R."/>
        </authorList>
    </citation>
    <scope>NUCLEOTIDE SEQUENCE [LARGE SCALE GENOMIC DNA]</scope>
    <source>
        <strain evidence="1 2">GB1</strain>
    </source>
</reference>
<name>A0A420VJT2_9BACI</name>
<evidence type="ECO:0000313" key="1">
    <source>
        <dbReference type="EMBL" id="RKO63628.1"/>
    </source>
</evidence>
<accession>A0A420VJT2</accession>
<gene>
    <name evidence="1" type="ORF">Cdeb_02698</name>
</gene>
<dbReference type="EMBL" id="AZRV01000005">
    <property type="protein sequence ID" value="RKO63628.1"/>
    <property type="molecule type" value="Genomic_DNA"/>
</dbReference>
<evidence type="ECO:0000313" key="2">
    <source>
        <dbReference type="Proteomes" id="UP000286235"/>
    </source>
</evidence>
<comment type="caution">
    <text evidence="1">The sequence shown here is derived from an EMBL/GenBank/DDBJ whole genome shotgun (WGS) entry which is preliminary data.</text>
</comment>